<dbReference type="RefSeq" id="WP_160802936.1">
    <property type="nucleotide sequence ID" value="NZ_WUUL01000016.1"/>
</dbReference>
<gene>
    <name evidence="1" type="ORF">GSM42_18025</name>
</gene>
<name>A0A6I4W479_9BACL</name>
<dbReference type="EMBL" id="WUUL01000016">
    <property type="protein sequence ID" value="MXQ55584.1"/>
    <property type="molecule type" value="Genomic_DNA"/>
</dbReference>
<dbReference type="Proteomes" id="UP000430692">
    <property type="component" value="Unassembled WGS sequence"/>
</dbReference>
<keyword evidence="2" id="KW-1185">Reference proteome</keyword>
<reference evidence="1 2" key="1">
    <citation type="submission" date="2019-12" db="EMBL/GenBank/DDBJ databases">
        <title>Whole-genome analyses of novel actinobacteria.</title>
        <authorList>
            <person name="Sahin N."/>
            <person name="Saygin H."/>
        </authorList>
    </citation>
    <scope>NUCLEOTIDE SEQUENCE [LARGE SCALE GENOMIC DNA]</scope>
    <source>
        <strain evidence="1 2">KC615</strain>
    </source>
</reference>
<proteinExistence type="predicted"/>
<accession>A0A6I4W479</accession>
<organism evidence="1 2">
    <name type="scientific">Shimazuella alba</name>
    <dbReference type="NCBI Taxonomy" id="2690964"/>
    <lineage>
        <taxon>Bacteria</taxon>
        <taxon>Bacillati</taxon>
        <taxon>Bacillota</taxon>
        <taxon>Bacilli</taxon>
        <taxon>Bacillales</taxon>
        <taxon>Thermoactinomycetaceae</taxon>
        <taxon>Shimazuella</taxon>
    </lineage>
</organism>
<evidence type="ECO:0000313" key="1">
    <source>
        <dbReference type="EMBL" id="MXQ55584.1"/>
    </source>
</evidence>
<evidence type="ECO:0000313" key="2">
    <source>
        <dbReference type="Proteomes" id="UP000430692"/>
    </source>
</evidence>
<protein>
    <submittedName>
        <fullName evidence="1">Uncharacterized protein</fullName>
    </submittedName>
</protein>
<sequence>MTATNAETLLYLCREKSTSFEESAYDIVIKLLRREKDRHFFTSRVGSRPYSRTHHNQCKTEEELSAIMRLSDWSTRLTEMEMWVILYPCITV</sequence>
<dbReference type="AlphaFoldDB" id="A0A6I4W479"/>
<comment type="caution">
    <text evidence="1">The sequence shown here is derived from an EMBL/GenBank/DDBJ whole genome shotgun (WGS) entry which is preliminary data.</text>
</comment>